<feature type="non-terminal residue" evidence="1">
    <location>
        <position position="161"/>
    </location>
</feature>
<evidence type="ECO:0000313" key="2">
    <source>
        <dbReference type="Proteomes" id="UP000275408"/>
    </source>
</evidence>
<keyword evidence="2" id="KW-1185">Reference proteome</keyword>
<organism evidence="1 2">
    <name type="scientific">Pocillopora damicornis</name>
    <name type="common">Cauliflower coral</name>
    <name type="synonym">Millepora damicornis</name>
    <dbReference type="NCBI Taxonomy" id="46731"/>
    <lineage>
        <taxon>Eukaryota</taxon>
        <taxon>Metazoa</taxon>
        <taxon>Cnidaria</taxon>
        <taxon>Anthozoa</taxon>
        <taxon>Hexacorallia</taxon>
        <taxon>Scleractinia</taxon>
        <taxon>Astrocoeniina</taxon>
        <taxon>Pocilloporidae</taxon>
        <taxon>Pocillopora</taxon>
    </lineage>
</organism>
<reference evidence="1 2" key="1">
    <citation type="journal article" date="2018" name="Sci. Rep.">
        <title>Comparative analysis of the Pocillopora damicornis genome highlights role of immune system in coral evolution.</title>
        <authorList>
            <person name="Cunning R."/>
            <person name="Bay R.A."/>
            <person name="Gillette P."/>
            <person name="Baker A.C."/>
            <person name="Traylor-Knowles N."/>
        </authorList>
    </citation>
    <scope>NUCLEOTIDE SEQUENCE [LARGE SCALE GENOMIC DNA]</scope>
    <source>
        <strain evidence="1">RSMAS</strain>
        <tissue evidence="1">Whole animal</tissue>
    </source>
</reference>
<evidence type="ECO:0000313" key="1">
    <source>
        <dbReference type="EMBL" id="RMX52411.1"/>
    </source>
</evidence>
<accession>A0A3M6UFF6</accession>
<dbReference type="EMBL" id="RCHS01001646">
    <property type="protein sequence ID" value="RMX52411.1"/>
    <property type="molecule type" value="Genomic_DNA"/>
</dbReference>
<sequence length="161" mass="18619">MNSVLPANEKIVYCSKRKKKRFCDHYDRLVSIRTFNAHKRRKTVDNAKIDYTDELLSQDLRIHSDSSDLDLDFDLSSDECSEVAKFAAESLELQDKGSLAQTKKNPLTPTEYRESMKLKADTGTDLFHLSFVDKCSIQVLSPIKELLLYDQKLDSWYSRSE</sequence>
<proteinExistence type="predicted"/>
<dbReference type="Proteomes" id="UP000275408">
    <property type="component" value="Unassembled WGS sequence"/>
</dbReference>
<gene>
    <name evidence="1" type="ORF">pdam_00024383</name>
</gene>
<name>A0A3M6UFF6_POCDA</name>
<protein>
    <submittedName>
        <fullName evidence="1">Uncharacterized protein</fullName>
    </submittedName>
</protein>
<comment type="caution">
    <text evidence="1">The sequence shown here is derived from an EMBL/GenBank/DDBJ whole genome shotgun (WGS) entry which is preliminary data.</text>
</comment>
<dbReference type="AlphaFoldDB" id="A0A3M6UFF6"/>